<keyword evidence="1" id="KW-0472">Membrane</keyword>
<sequence>MSALFLDQPFTCEQFYQFSTKKDLSEQKIFFEFSVCTTCAIPHLVVYFSLILVKFGIECDFTLRVKLKSNLFPFRKIP</sequence>
<dbReference type="EMBL" id="REGN01004019">
    <property type="protein sequence ID" value="RNA19582.1"/>
    <property type="molecule type" value="Genomic_DNA"/>
</dbReference>
<keyword evidence="1" id="KW-0812">Transmembrane</keyword>
<proteinExistence type="predicted"/>
<comment type="caution">
    <text evidence="2">The sequence shown here is derived from an EMBL/GenBank/DDBJ whole genome shotgun (WGS) entry which is preliminary data.</text>
</comment>
<evidence type="ECO:0000313" key="3">
    <source>
        <dbReference type="Proteomes" id="UP000276133"/>
    </source>
</evidence>
<evidence type="ECO:0000313" key="2">
    <source>
        <dbReference type="EMBL" id="RNA19582.1"/>
    </source>
</evidence>
<dbReference type="Proteomes" id="UP000276133">
    <property type="component" value="Unassembled WGS sequence"/>
</dbReference>
<feature type="transmembrane region" description="Helical" evidence="1">
    <location>
        <begin position="29"/>
        <end position="53"/>
    </location>
</feature>
<keyword evidence="1" id="KW-1133">Transmembrane helix</keyword>
<keyword evidence="3" id="KW-1185">Reference proteome</keyword>
<evidence type="ECO:0000256" key="1">
    <source>
        <dbReference type="SAM" id="Phobius"/>
    </source>
</evidence>
<organism evidence="2 3">
    <name type="scientific">Brachionus plicatilis</name>
    <name type="common">Marine rotifer</name>
    <name type="synonym">Brachionus muelleri</name>
    <dbReference type="NCBI Taxonomy" id="10195"/>
    <lineage>
        <taxon>Eukaryota</taxon>
        <taxon>Metazoa</taxon>
        <taxon>Spiralia</taxon>
        <taxon>Gnathifera</taxon>
        <taxon>Rotifera</taxon>
        <taxon>Eurotatoria</taxon>
        <taxon>Monogononta</taxon>
        <taxon>Pseudotrocha</taxon>
        <taxon>Ploima</taxon>
        <taxon>Brachionidae</taxon>
        <taxon>Brachionus</taxon>
    </lineage>
</organism>
<gene>
    <name evidence="2" type="ORF">BpHYR1_044912</name>
</gene>
<name>A0A3M7R7I9_BRAPC</name>
<accession>A0A3M7R7I9</accession>
<reference evidence="2 3" key="1">
    <citation type="journal article" date="2018" name="Sci. Rep.">
        <title>Genomic signatures of local adaptation to the degree of environmental predictability in rotifers.</title>
        <authorList>
            <person name="Franch-Gras L."/>
            <person name="Hahn C."/>
            <person name="Garcia-Roger E.M."/>
            <person name="Carmona M.J."/>
            <person name="Serra M."/>
            <person name="Gomez A."/>
        </authorList>
    </citation>
    <scope>NUCLEOTIDE SEQUENCE [LARGE SCALE GENOMIC DNA]</scope>
    <source>
        <strain evidence="2">HYR1</strain>
    </source>
</reference>
<dbReference type="AlphaFoldDB" id="A0A3M7R7I9"/>
<protein>
    <submittedName>
        <fullName evidence="2">Uncharacterized protein</fullName>
    </submittedName>
</protein>